<organism evidence="3">
    <name type="scientific">Micromonas pusilla</name>
    <name type="common">Picoplanktonic green alga</name>
    <name type="synonym">Chromulina pusilla</name>
    <dbReference type="NCBI Taxonomy" id="38833"/>
    <lineage>
        <taxon>Eukaryota</taxon>
        <taxon>Viridiplantae</taxon>
        <taxon>Chlorophyta</taxon>
        <taxon>Mamiellophyceae</taxon>
        <taxon>Mamiellales</taxon>
        <taxon>Mamiellaceae</taxon>
        <taxon>Micromonas</taxon>
    </lineage>
</organism>
<name>A0A7R9TYY0_MICPS</name>
<dbReference type="SUPFAM" id="SSF69593">
    <property type="entry name" value="Glycerol-3-phosphate (1)-acyltransferase"/>
    <property type="match status" value="1"/>
</dbReference>
<gene>
    <name evidence="3" type="ORF">MPUS1402_LOCUS11507</name>
</gene>
<dbReference type="InterPro" id="IPR002123">
    <property type="entry name" value="Plipid/glycerol_acylTrfase"/>
</dbReference>
<protein>
    <recommendedName>
        <fullName evidence="2">Phospholipid/glycerol acyltransferase domain-containing protein</fullName>
    </recommendedName>
</protein>
<keyword evidence="1" id="KW-1133">Transmembrane helix</keyword>
<feature type="domain" description="Phospholipid/glycerol acyltransferase" evidence="2">
    <location>
        <begin position="84"/>
        <end position="202"/>
    </location>
</feature>
<dbReference type="EMBL" id="HBDY01015178">
    <property type="protein sequence ID" value="CAD8249041.1"/>
    <property type="molecule type" value="Transcribed_RNA"/>
</dbReference>
<proteinExistence type="predicted"/>
<feature type="transmembrane region" description="Helical" evidence="1">
    <location>
        <begin position="114"/>
        <end position="135"/>
    </location>
</feature>
<dbReference type="GO" id="GO:0016746">
    <property type="term" value="F:acyltransferase activity"/>
    <property type="evidence" value="ECO:0007669"/>
    <property type="project" value="InterPro"/>
</dbReference>
<feature type="transmembrane region" description="Helical" evidence="1">
    <location>
        <begin position="12"/>
        <end position="37"/>
    </location>
</feature>
<dbReference type="Pfam" id="PF01553">
    <property type="entry name" value="Acyltransferase"/>
    <property type="match status" value="1"/>
</dbReference>
<reference evidence="3" key="1">
    <citation type="submission" date="2021-01" db="EMBL/GenBank/DDBJ databases">
        <authorList>
            <person name="Corre E."/>
            <person name="Pelletier E."/>
            <person name="Niang G."/>
            <person name="Scheremetjew M."/>
            <person name="Finn R."/>
            <person name="Kale V."/>
            <person name="Holt S."/>
            <person name="Cochrane G."/>
            <person name="Meng A."/>
            <person name="Brown T."/>
            <person name="Cohen L."/>
        </authorList>
    </citation>
    <scope>NUCLEOTIDE SEQUENCE</scope>
    <source>
        <strain evidence="3">RCC1614</strain>
    </source>
</reference>
<evidence type="ECO:0000259" key="2">
    <source>
        <dbReference type="SMART" id="SM00563"/>
    </source>
</evidence>
<sequence length="312" mass="34967">MTTSPASGGAFGAVSGFVTLLATLPIFSLSLPLSFVFGVPSVWQFGEAYRPSFSYVWSKFMTEAVMGVKLKLVGNRGLYKDGECVYLSNHRAWADFFVDMYLTEGRAFILSRYLVVYAFPLFAIPAMCDGALFAFKRGNPGAHEELNAQLDAHLKTFPDYAGFVVYPEGTRNVKPRSLSLKRGLLKYTWSRKKTVQVIIAADKEQVLSEQIGKASYGVEIPVGYSDVVHSSEYENDFEGFAREVQKTWDAEWEKVYSARRDRTRALHPKAQLVTYTRGKTILLLTSVGALAAATAAFAWMFWVTVWARYLSR</sequence>
<keyword evidence="1" id="KW-0472">Membrane</keyword>
<evidence type="ECO:0000256" key="1">
    <source>
        <dbReference type="SAM" id="Phobius"/>
    </source>
</evidence>
<keyword evidence="1" id="KW-0812">Transmembrane</keyword>
<evidence type="ECO:0000313" key="3">
    <source>
        <dbReference type="EMBL" id="CAD8249041.1"/>
    </source>
</evidence>
<accession>A0A7R9TYY0</accession>
<dbReference type="AlphaFoldDB" id="A0A7R9TYY0"/>
<dbReference type="SMART" id="SM00563">
    <property type="entry name" value="PlsC"/>
    <property type="match status" value="1"/>
</dbReference>
<feature type="transmembrane region" description="Helical" evidence="1">
    <location>
        <begin position="281"/>
        <end position="302"/>
    </location>
</feature>